<reference evidence="6 7" key="1">
    <citation type="journal article" date="2019" name="Int. J. Syst. Evol. Microbiol.">
        <title>The Global Catalogue of Microorganisms (GCM) 10K type strain sequencing project: providing services to taxonomists for standard genome sequencing and annotation.</title>
        <authorList>
            <consortium name="The Broad Institute Genomics Platform"/>
            <consortium name="The Broad Institute Genome Sequencing Center for Infectious Disease"/>
            <person name="Wu L."/>
            <person name="Ma J."/>
        </authorList>
    </citation>
    <scope>NUCLEOTIDE SEQUENCE [LARGE SCALE GENOMIC DNA]</scope>
    <source>
        <strain evidence="6 7">JCM 17504</strain>
    </source>
</reference>
<keyword evidence="4" id="KW-0645">Protease</keyword>
<keyword evidence="4" id="KW-0378">Hydrolase</keyword>
<evidence type="ECO:0000256" key="1">
    <source>
        <dbReference type="ARBA" id="ARBA00001947"/>
    </source>
</evidence>
<dbReference type="AlphaFoldDB" id="A0AAV3UHL0"/>
<dbReference type="SMART" id="SM00382">
    <property type="entry name" value="AAA"/>
    <property type="match status" value="1"/>
</dbReference>
<dbReference type="InterPro" id="IPR041569">
    <property type="entry name" value="AAA_lid_3"/>
</dbReference>
<dbReference type="SUPFAM" id="SSF52540">
    <property type="entry name" value="P-loop containing nucleoside triphosphate hydrolases"/>
    <property type="match status" value="1"/>
</dbReference>
<dbReference type="RefSeq" id="WP_227777599.1">
    <property type="nucleotide sequence ID" value="NZ_BAABKX010000008.1"/>
</dbReference>
<proteinExistence type="predicted"/>
<dbReference type="EMBL" id="BAABKX010000008">
    <property type="protein sequence ID" value="GAA5050177.1"/>
    <property type="molecule type" value="Genomic_DNA"/>
</dbReference>
<dbReference type="PANTHER" id="PTHR23076">
    <property type="entry name" value="METALLOPROTEASE M41 FTSH"/>
    <property type="match status" value="1"/>
</dbReference>
<sequence>MQYYAIGSSPALLHRCRYERFNVSPPNGILLHGPPGTGKTHFARAIAGELGHPYLELSAGDIKSRWVNVSTEQVNQLFNEAEQFERCVIFVDEIDALLAGRGNDLHREHAQVVNEFLAHLDDEDPSFLLIAATNRADLLNEAATRCGRFDQQYEVGLPDKEARKLIFRVRLRELPSNLDEDDYEMLAEQTADRSTADIVGMVDDAAMRAAERDAQTITKDDLLDYGVTNGDT</sequence>
<evidence type="ECO:0000256" key="4">
    <source>
        <dbReference type="ARBA" id="ARBA00023049"/>
    </source>
</evidence>
<comment type="caution">
    <text evidence="6">The sequence shown here is derived from an EMBL/GenBank/DDBJ whole genome shotgun (WGS) entry which is preliminary data.</text>
</comment>
<dbReference type="InterPro" id="IPR027417">
    <property type="entry name" value="P-loop_NTPase"/>
</dbReference>
<evidence type="ECO:0000256" key="3">
    <source>
        <dbReference type="ARBA" id="ARBA00022833"/>
    </source>
</evidence>
<dbReference type="PANTHER" id="PTHR23076:SF97">
    <property type="entry name" value="ATP-DEPENDENT ZINC METALLOPROTEASE YME1L1"/>
    <property type="match status" value="1"/>
</dbReference>
<accession>A0AAV3UHL0</accession>
<dbReference type="GO" id="GO:0016887">
    <property type="term" value="F:ATP hydrolysis activity"/>
    <property type="evidence" value="ECO:0007669"/>
    <property type="project" value="InterPro"/>
</dbReference>
<dbReference type="GeneID" id="68616197"/>
<dbReference type="Gene3D" id="3.40.50.300">
    <property type="entry name" value="P-loop containing nucleotide triphosphate hydrolases"/>
    <property type="match status" value="1"/>
</dbReference>
<keyword evidence="4" id="KW-0482">Metalloprotease</keyword>
<comment type="cofactor">
    <cofactor evidence="1">
        <name>Zn(2+)</name>
        <dbReference type="ChEBI" id="CHEBI:29105"/>
    </cofactor>
</comment>
<evidence type="ECO:0000313" key="6">
    <source>
        <dbReference type="EMBL" id="GAA5050177.1"/>
    </source>
</evidence>
<dbReference type="GO" id="GO:0008237">
    <property type="term" value="F:metallopeptidase activity"/>
    <property type="evidence" value="ECO:0007669"/>
    <property type="project" value="UniProtKB-KW"/>
</dbReference>
<name>A0AAV3UHL0_9EURY</name>
<dbReference type="Proteomes" id="UP001501729">
    <property type="component" value="Unassembled WGS sequence"/>
</dbReference>
<protein>
    <recommendedName>
        <fullName evidence="5">AAA+ ATPase domain-containing protein</fullName>
    </recommendedName>
</protein>
<dbReference type="Pfam" id="PF17862">
    <property type="entry name" value="AAA_lid_3"/>
    <property type="match status" value="1"/>
</dbReference>
<dbReference type="GO" id="GO:0006508">
    <property type="term" value="P:proteolysis"/>
    <property type="evidence" value="ECO:0007669"/>
    <property type="project" value="TreeGrafter"/>
</dbReference>
<keyword evidence="3" id="KW-0862">Zinc</keyword>
<dbReference type="Pfam" id="PF00004">
    <property type="entry name" value="AAA"/>
    <property type="match status" value="1"/>
</dbReference>
<keyword evidence="2" id="KW-0479">Metal-binding</keyword>
<gene>
    <name evidence="6" type="ORF">GCM10025751_23880</name>
</gene>
<feature type="domain" description="AAA+ ATPase" evidence="5">
    <location>
        <begin position="25"/>
        <end position="159"/>
    </location>
</feature>
<dbReference type="Gene3D" id="1.10.8.60">
    <property type="match status" value="1"/>
</dbReference>
<evidence type="ECO:0000259" key="5">
    <source>
        <dbReference type="SMART" id="SM00382"/>
    </source>
</evidence>
<dbReference type="GO" id="GO:0046872">
    <property type="term" value="F:metal ion binding"/>
    <property type="evidence" value="ECO:0007669"/>
    <property type="project" value="UniProtKB-KW"/>
</dbReference>
<keyword evidence="7" id="KW-1185">Reference proteome</keyword>
<organism evidence="6 7">
    <name type="scientific">Haladaptatus pallidirubidus</name>
    <dbReference type="NCBI Taxonomy" id="1008152"/>
    <lineage>
        <taxon>Archaea</taxon>
        <taxon>Methanobacteriati</taxon>
        <taxon>Methanobacteriota</taxon>
        <taxon>Stenosarchaea group</taxon>
        <taxon>Halobacteria</taxon>
        <taxon>Halobacteriales</taxon>
        <taxon>Haladaptataceae</taxon>
        <taxon>Haladaptatus</taxon>
    </lineage>
</organism>
<dbReference type="InterPro" id="IPR003959">
    <property type="entry name" value="ATPase_AAA_core"/>
</dbReference>
<evidence type="ECO:0000313" key="7">
    <source>
        <dbReference type="Proteomes" id="UP001501729"/>
    </source>
</evidence>
<dbReference type="CDD" id="cd19481">
    <property type="entry name" value="RecA-like_protease"/>
    <property type="match status" value="1"/>
</dbReference>
<dbReference type="GO" id="GO:0005524">
    <property type="term" value="F:ATP binding"/>
    <property type="evidence" value="ECO:0007669"/>
    <property type="project" value="InterPro"/>
</dbReference>
<evidence type="ECO:0000256" key="2">
    <source>
        <dbReference type="ARBA" id="ARBA00022723"/>
    </source>
</evidence>
<dbReference type="InterPro" id="IPR003593">
    <property type="entry name" value="AAA+_ATPase"/>
</dbReference>
<dbReference type="GO" id="GO:0004176">
    <property type="term" value="F:ATP-dependent peptidase activity"/>
    <property type="evidence" value="ECO:0007669"/>
    <property type="project" value="TreeGrafter"/>
</dbReference>